<proteinExistence type="predicted"/>
<dbReference type="EMBL" id="SRLO01007593">
    <property type="protein sequence ID" value="TNN27886.1"/>
    <property type="molecule type" value="Genomic_DNA"/>
</dbReference>
<keyword evidence="3" id="KW-1185">Reference proteome</keyword>
<protein>
    <submittedName>
        <fullName evidence="2">Uncharacterized protein</fullName>
    </submittedName>
</protein>
<organism evidence="2 3">
    <name type="scientific">Liparis tanakae</name>
    <name type="common">Tanaka's snailfish</name>
    <dbReference type="NCBI Taxonomy" id="230148"/>
    <lineage>
        <taxon>Eukaryota</taxon>
        <taxon>Metazoa</taxon>
        <taxon>Chordata</taxon>
        <taxon>Craniata</taxon>
        <taxon>Vertebrata</taxon>
        <taxon>Euteleostomi</taxon>
        <taxon>Actinopterygii</taxon>
        <taxon>Neopterygii</taxon>
        <taxon>Teleostei</taxon>
        <taxon>Neoteleostei</taxon>
        <taxon>Acanthomorphata</taxon>
        <taxon>Eupercaria</taxon>
        <taxon>Perciformes</taxon>
        <taxon>Cottioidei</taxon>
        <taxon>Cottales</taxon>
        <taxon>Liparidae</taxon>
        <taxon>Liparis</taxon>
    </lineage>
</organism>
<dbReference type="AlphaFoldDB" id="A0A4Z2EG76"/>
<name>A0A4Z2EG76_9TELE</name>
<feature type="compositionally biased region" description="Polar residues" evidence="1">
    <location>
        <begin position="23"/>
        <end position="37"/>
    </location>
</feature>
<feature type="region of interest" description="Disordered" evidence="1">
    <location>
        <begin position="71"/>
        <end position="94"/>
    </location>
</feature>
<accession>A0A4Z2EG76</accession>
<evidence type="ECO:0000313" key="2">
    <source>
        <dbReference type="EMBL" id="TNN27886.1"/>
    </source>
</evidence>
<sequence>MARPLKSSIHRKRLRAREREKQQTAATRTQLQPNHVATPSPVITALLKASPEPDPVWLGSARGGTSVSFFSSTPGPTPDFIPPGNIGTQCLPIP</sequence>
<reference evidence="2 3" key="1">
    <citation type="submission" date="2019-03" db="EMBL/GenBank/DDBJ databases">
        <title>First draft genome of Liparis tanakae, snailfish: a comprehensive survey of snailfish specific genes.</title>
        <authorList>
            <person name="Kim W."/>
            <person name="Song I."/>
            <person name="Jeong J.-H."/>
            <person name="Kim D."/>
            <person name="Kim S."/>
            <person name="Ryu S."/>
            <person name="Song J.Y."/>
            <person name="Lee S.K."/>
        </authorList>
    </citation>
    <scope>NUCLEOTIDE SEQUENCE [LARGE SCALE GENOMIC DNA]</scope>
    <source>
        <tissue evidence="2">Muscle</tissue>
    </source>
</reference>
<gene>
    <name evidence="2" type="ORF">EYF80_061967</name>
</gene>
<evidence type="ECO:0000256" key="1">
    <source>
        <dbReference type="SAM" id="MobiDB-lite"/>
    </source>
</evidence>
<dbReference type="Proteomes" id="UP000314294">
    <property type="component" value="Unassembled WGS sequence"/>
</dbReference>
<evidence type="ECO:0000313" key="3">
    <source>
        <dbReference type="Proteomes" id="UP000314294"/>
    </source>
</evidence>
<comment type="caution">
    <text evidence="2">The sequence shown here is derived from an EMBL/GenBank/DDBJ whole genome shotgun (WGS) entry which is preliminary data.</text>
</comment>
<feature type="region of interest" description="Disordered" evidence="1">
    <location>
        <begin position="1"/>
        <end position="37"/>
    </location>
</feature>